<dbReference type="Proteomes" id="UP000019151">
    <property type="component" value="Plasmid 1"/>
</dbReference>
<dbReference type="RefSeq" id="WP_025414165.1">
    <property type="nucleotide sequence ID" value="NZ_CP007129.1"/>
</dbReference>
<protein>
    <recommendedName>
        <fullName evidence="4">ATP-binding protein</fullName>
    </recommendedName>
</protein>
<sequence length="181" mass="19783">MSTPSSGARLIIICGLPGSGKTTRARQLEAALGAVRLAPDEWMEALALDLYDEQARARVEALQWDLARTLLARGLTVVIEWGTWGRAERDALRLGARALGATVELHYLTAPPHVLLERVRRRGREDPPMELADILRWSDAFQVPTEEERGLFDPPVDAGLAAEQNEAQGRPEADGCPRGAA</sequence>
<dbReference type="EMBL" id="CP007129">
    <property type="protein sequence ID" value="AHG92838.1"/>
    <property type="molecule type" value="Genomic_DNA"/>
</dbReference>
<feature type="region of interest" description="Disordered" evidence="1">
    <location>
        <begin position="148"/>
        <end position="181"/>
    </location>
</feature>
<dbReference type="Gene3D" id="3.40.50.300">
    <property type="entry name" value="P-loop containing nucleotide triphosphate hydrolases"/>
    <property type="match status" value="1"/>
</dbReference>
<evidence type="ECO:0000256" key="1">
    <source>
        <dbReference type="SAM" id="MobiDB-lite"/>
    </source>
</evidence>
<evidence type="ECO:0000313" key="2">
    <source>
        <dbReference type="EMBL" id="AHG92838.1"/>
    </source>
</evidence>
<dbReference type="SUPFAM" id="SSF52540">
    <property type="entry name" value="P-loop containing nucleoside triphosphate hydrolases"/>
    <property type="match status" value="1"/>
</dbReference>
<dbReference type="AlphaFoldDB" id="W0RTC7"/>
<gene>
    <name evidence="2" type="ORF">J421_5303</name>
</gene>
<dbReference type="KEGG" id="gba:J421_5303"/>
<proteinExistence type="predicted"/>
<dbReference type="Pfam" id="PF13671">
    <property type="entry name" value="AAA_33"/>
    <property type="match status" value="1"/>
</dbReference>
<keyword evidence="3" id="KW-1185">Reference proteome</keyword>
<accession>W0RTC7</accession>
<reference evidence="2 3" key="1">
    <citation type="journal article" date="2014" name="Genome Announc.">
        <title>Genome Sequence and Methylome of Soil Bacterium Gemmatirosa kalamazoonensis KBS708T, a Member of the Rarely Cultivated Gemmatimonadetes Phylum.</title>
        <authorList>
            <person name="Debruyn J.M."/>
            <person name="Radosevich M."/>
            <person name="Wommack K.E."/>
            <person name="Polson S.W."/>
            <person name="Hauser L.J."/>
            <person name="Fawaz M.N."/>
            <person name="Korlach J."/>
            <person name="Tsai Y.C."/>
        </authorList>
    </citation>
    <scope>NUCLEOTIDE SEQUENCE [LARGE SCALE GENOMIC DNA]</scope>
    <source>
        <strain evidence="2 3">KBS708</strain>
        <plasmid evidence="3">Plasmid 1</plasmid>
    </source>
</reference>
<evidence type="ECO:0000313" key="3">
    <source>
        <dbReference type="Proteomes" id="UP000019151"/>
    </source>
</evidence>
<evidence type="ECO:0008006" key="4">
    <source>
        <dbReference type="Google" id="ProtNLM"/>
    </source>
</evidence>
<dbReference type="HOGENOM" id="CLU_105030_2_0_0"/>
<geneLocation type="plasmid" evidence="2 3">
    <name>1</name>
</geneLocation>
<organism evidence="2 3">
    <name type="scientific">Gemmatirosa kalamazoonensis</name>
    <dbReference type="NCBI Taxonomy" id="861299"/>
    <lineage>
        <taxon>Bacteria</taxon>
        <taxon>Pseudomonadati</taxon>
        <taxon>Gemmatimonadota</taxon>
        <taxon>Gemmatimonadia</taxon>
        <taxon>Gemmatimonadales</taxon>
        <taxon>Gemmatimonadaceae</taxon>
        <taxon>Gemmatirosa</taxon>
    </lineage>
</organism>
<dbReference type="InterPro" id="IPR027417">
    <property type="entry name" value="P-loop_NTPase"/>
</dbReference>
<dbReference type="InParanoid" id="W0RTC7"/>
<keyword evidence="2" id="KW-0614">Plasmid</keyword>
<dbReference type="OrthoDB" id="2639622at2"/>
<name>W0RTC7_9BACT</name>